<gene>
    <name evidence="2" type="ORF">PVAP13_7KG408466</name>
</gene>
<dbReference type="Proteomes" id="UP000823388">
    <property type="component" value="Chromosome 7K"/>
</dbReference>
<sequence length="110" mass="12099">MPASRRKQRWRGPLEHTGTRQSYGRGRGRRVNPGPGVPSTPAKRTRVTCRRAGVSPRVPGGLTRRGSPSPGGERPRRPPLAVPARLSKRAASHRLVTHSHRFAIGFQEAE</sequence>
<feature type="region of interest" description="Disordered" evidence="1">
    <location>
        <begin position="1"/>
        <end position="82"/>
    </location>
</feature>
<feature type="compositionally biased region" description="Basic residues" evidence="1">
    <location>
        <begin position="1"/>
        <end position="10"/>
    </location>
</feature>
<protein>
    <submittedName>
        <fullName evidence="2">Uncharacterized protein</fullName>
    </submittedName>
</protein>
<dbReference type="EMBL" id="CM029049">
    <property type="protein sequence ID" value="KAG2575101.1"/>
    <property type="molecule type" value="Genomic_DNA"/>
</dbReference>
<organism evidence="2 3">
    <name type="scientific">Panicum virgatum</name>
    <name type="common">Blackwell switchgrass</name>
    <dbReference type="NCBI Taxonomy" id="38727"/>
    <lineage>
        <taxon>Eukaryota</taxon>
        <taxon>Viridiplantae</taxon>
        <taxon>Streptophyta</taxon>
        <taxon>Embryophyta</taxon>
        <taxon>Tracheophyta</taxon>
        <taxon>Spermatophyta</taxon>
        <taxon>Magnoliopsida</taxon>
        <taxon>Liliopsida</taxon>
        <taxon>Poales</taxon>
        <taxon>Poaceae</taxon>
        <taxon>PACMAD clade</taxon>
        <taxon>Panicoideae</taxon>
        <taxon>Panicodae</taxon>
        <taxon>Paniceae</taxon>
        <taxon>Panicinae</taxon>
        <taxon>Panicum</taxon>
        <taxon>Panicum sect. Hiantes</taxon>
    </lineage>
</organism>
<dbReference type="AlphaFoldDB" id="A0A8T0QPT6"/>
<comment type="caution">
    <text evidence="2">The sequence shown here is derived from an EMBL/GenBank/DDBJ whole genome shotgun (WGS) entry which is preliminary data.</text>
</comment>
<proteinExistence type="predicted"/>
<name>A0A8T0QPT6_PANVG</name>
<keyword evidence="3" id="KW-1185">Reference proteome</keyword>
<reference evidence="2" key="1">
    <citation type="submission" date="2020-05" db="EMBL/GenBank/DDBJ databases">
        <title>WGS assembly of Panicum virgatum.</title>
        <authorList>
            <person name="Lovell J.T."/>
            <person name="Jenkins J."/>
            <person name="Shu S."/>
            <person name="Juenger T.E."/>
            <person name="Schmutz J."/>
        </authorList>
    </citation>
    <scope>NUCLEOTIDE SEQUENCE</scope>
    <source>
        <strain evidence="2">AP13</strain>
    </source>
</reference>
<evidence type="ECO:0000313" key="3">
    <source>
        <dbReference type="Proteomes" id="UP000823388"/>
    </source>
</evidence>
<evidence type="ECO:0000256" key="1">
    <source>
        <dbReference type="SAM" id="MobiDB-lite"/>
    </source>
</evidence>
<accession>A0A8T0QPT6</accession>
<evidence type="ECO:0000313" key="2">
    <source>
        <dbReference type="EMBL" id="KAG2575101.1"/>
    </source>
</evidence>